<sequence length="196" mass="22198">MKLIEIMLAEKERTGTPEARTSANLVFLANPISLKESWSDGQTGFVAEYDALILYFDVLHPDKQIQDHLEIEDVQCHWQLEKYTPCGRCSGNYQGYLARDLPIRMMFFPNSFGEKLVDVQRCRMAAIVLSTPTVEIPIITHLCLQELVSVVVSPQIRVMVPYGFLGSAVSRFLSPGSLPTLFSRMTPTLPHWQRVP</sequence>
<evidence type="ECO:0000313" key="2">
    <source>
        <dbReference type="Proteomes" id="UP001221757"/>
    </source>
</evidence>
<dbReference type="EMBL" id="JARKIE010000054">
    <property type="protein sequence ID" value="KAJ7692063.1"/>
    <property type="molecule type" value="Genomic_DNA"/>
</dbReference>
<proteinExistence type="predicted"/>
<comment type="caution">
    <text evidence="1">The sequence shown here is derived from an EMBL/GenBank/DDBJ whole genome shotgun (WGS) entry which is preliminary data.</text>
</comment>
<gene>
    <name evidence="1" type="ORF">B0H17DRAFT_1200646</name>
</gene>
<dbReference type="AlphaFoldDB" id="A0AAD7DIA9"/>
<protein>
    <submittedName>
        <fullName evidence="1">Uncharacterized protein</fullName>
    </submittedName>
</protein>
<reference evidence="1" key="1">
    <citation type="submission" date="2023-03" db="EMBL/GenBank/DDBJ databases">
        <title>Massive genome expansion in bonnet fungi (Mycena s.s.) driven by repeated elements and novel gene families across ecological guilds.</title>
        <authorList>
            <consortium name="Lawrence Berkeley National Laboratory"/>
            <person name="Harder C.B."/>
            <person name="Miyauchi S."/>
            <person name="Viragh M."/>
            <person name="Kuo A."/>
            <person name="Thoen E."/>
            <person name="Andreopoulos B."/>
            <person name="Lu D."/>
            <person name="Skrede I."/>
            <person name="Drula E."/>
            <person name="Henrissat B."/>
            <person name="Morin E."/>
            <person name="Kohler A."/>
            <person name="Barry K."/>
            <person name="LaButti K."/>
            <person name="Morin E."/>
            <person name="Salamov A."/>
            <person name="Lipzen A."/>
            <person name="Mereny Z."/>
            <person name="Hegedus B."/>
            <person name="Baldrian P."/>
            <person name="Stursova M."/>
            <person name="Weitz H."/>
            <person name="Taylor A."/>
            <person name="Grigoriev I.V."/>
            <person name="Nagy L.G."/>
            <person name="Martin F."/>
            <person name="Kauserud H."/>
        </authorList>
    </citation>
    <scope>NUCLEOTIDE SEQUENCE</scope>
    <source>
        <strain evidence="1">CBHHK067</strain>
    </source>
</reference>
<dbReference type="Proteomes" id="UP001221757">
    <property type="component" value="Unassembled WGS sequence"/>
</dbReference>
<name>A0AAD7DIA9_MYCRO</name>
<keyword evidence="2" id="KW-1185">Reference proteome</keyword>
<accession>A0AAD7DIA9</accession>
<organism evidence="1 2">
    <name type="scientific">Mycena rosella</name>
    <name type="common">Pink bonnet</name>
    <name type="synonym">Agaricus rosellus</name>
    <dbReference type="NCBI Taxonomy" id="1033263"/>
    <lineage>
        <taxon>Eukaryota</taxon>
        <taxon>Fungi</taxon>
        <taxon>Dikarya</taxon>
        <taxon>Basidiomycota</taxon>
        <taxon>Agaricomycotina</taxon>
        <taxon>Agaricomycetes</taxon>
        <taxon>Agaricomycetidae</taxon>
        <taxon>Agaricales</taxon>
        <taxon>Marasmiineae</taxon>
        <taxon>Mycenaceae</taxon>
        <taxon>Mycena</taxon>
    </lineage>
</organism>
<evidence type="ECO:0000313" key="1">
    <source>
        <dbReference type="EMBL" id="KAJ7692063.1"/>
    </source>
</evidence>